<protein>
    <submittedName>
        <fullName evidence="1">Uncharacterized protein</fullName>
    </submittedName>
</protein>
<evidence type="ECO:0000313" key="4">
    <source>
        <dbReference type="Proteomes" id="UP000254287"/>
    </source>
</evidence>
<reference evidence="3 4" key="1">
    <citation type="submission" date="2018-06" db="EMBL/GenBank/DDBJ databases">
        <authorList>
            <consortium name="Pathogen Informatics"/>
            <person name="Doyle S."/>
        </authorList>
    </citation>
    <scope>NUCLEOTIDE SEQUENCE [LARGE SCALE GENOMIC DNA]</scope>
    <source>
        <strain evidence="1 3">NCTC10288</strain>
        <strain evidence="2 4">NCTC10289</strain>
    </source>
</reference>
<proteinExistence type="predicted"/>
<sequence>MNFFDTILVTINQVLGQFVHSGSSTSSKAALDWGLY</sequence>
<evidence type="ECO:0000313" key="1">
    <source>
        <dbReference type="EMBL" id="SQI00950.1"/>
    </source>
</evidence>
<accession>A0A2X4RX95</accession>
<dbReference type="Proteomes" id="UP000249264">
    <property type="component" value="Chromosome 1"/>
</dbReference>
<dbReference type="KEGG" id="cmin:NCTC10288_02273"/>
<dbReference type="AlphaFoldDB" id="A0A2X4RX95"/>
<dbReference type="EMBL" id="LS483460">
    <property type="protein sequence ID" value="SQI00950.1"/>
    <property type="molecule type" value="Genomic_DNA"/>
</dbReference>
<evidence type="ECO:0000313" key="2">
    <source>
        <dbReference type="EMBL" id="STC74124.1"/>
    </source>
</evidence>
<organism evidence="1 3">
    <name type="scientific">Corynebacterium minutissimum</name>
    <dbReference type="NCBI Taxonomy" id="38301"/>
    <lineage>
        <taxon>Bacteria</taxon>
        <taxon>Bacillati</taxon>
        <taxon>Actinomycetota</taxon>
        <taxon>Actinomycetes</taxon>
        <taxon>Mycobacteriales</taxon>
        <taxon>Corynebacteriaceae</taxon>
        <taxon>Corynebacterium</taxon>
    </lineage>
</organism>
<dbReference type="Proteomes" id="UP000254287">
    <property type="component" value="Unassembled WGS sequence"/>
</dbReference>
<name>A0A2X4RX95_9CORY</name>
<gene>
    <name evidence="1" type="ORF">NCTC10288_02273</name>
    <name evidence="2" type="ORF">NCTC10289_00278</name>
</gene>
<evidence type="ECO:0000313" key="3">
    <source>
        <dbReference type="Proteomes" id="UP000249264"/>
    </source>
</evidence>
<dbReference type="EMBL" id="UFXP01000001">
    <property type="protein sequence ID" value="STC74124.1"/>
    <property type="molecule type" value="Genomic_DNA"/>
</dbReference>